<gene>
    <name evidence="1" type="ORF">SAMN02745781_04130</name>
</gene>
<accession>A0A1M5HLF9</accession>
<name>A0A1M5HLF9_VIBGA</name>
<evidence type="ECO:0000313" key="2">
    <source>
        <dbReference type="Proteomes" id="UP000184159"/>
    </source>
</evidence>
<organism evidence="1 2">
    <name type="scientific">Vibrio gazogenes DSM 21264 = NBRC 103151</name>
    <dbReference type="NCBI Taxonomy" id="1123492"/>
    <lineage>
        <taxon>Bacteria</taxon>
        <taxon>Pseudomonadati</taxon>
        <taxon>Pseudomonadota</taxon>
        <taxon>Gammaproteobacteria</taxon>
        <taxon>Vibrionales</taxon>
        <taxon>Vibrionaceae</taxon>
        <taxon>Vibrio</taxon>
    </lineage>
</organism>
<dbReference type="AlphaFoldDB" id="A0A1M5HLF9"/>
<reference evidence="2" key="1">
    <citation type="submission" date="2016-11" db="EMBL/GenBank/DDBJ databases">
        <authorList>
            <person name="Varghese N."/>
            <person name="Submissions S."/>
        </authorList>
    </citation>
    <scope>NUCLEOTIDE SEQUENCE [LARGE SCALE GENOMIC DNA]</scope>
    <source>
        <strain evidence="2">DSM 21264</strain>
    </source>
</reference>
<sequence length="73" mass="8211">MNSAQHQLVNSTQHKLDEIVFWCSVVTECSKHQEEYPIQKRDRAALLRSIEALQTTISLNMESLIAGDANGLV</sequence>
<dbReference type="RefSeq" id="WP_131814969.1">
    <property type="nucleotide sequence ID" value="NZ_FQUH01000034.1"/>
</dbReference>
<evidence type="ECO:0000313" key="1">
    <source>
        <dbReference type="EMBL" id="SHG16682.1"/>
    </source>
</evidence>
<protein>
    <submittedName>
        <fullName evidence="1">Uncharacterized protein</fullName>
    </submittedName>
</protein>
<dbReference type="Proteomes" id="UP000184159">
    <property type="component" value="Unassembled WGS sequence"/>
</dbReference>
<dbReference type="EMBL" id="FQUH01000034">
    <property type="protein sequence ID" value="SHG16682.1"/>
    <property type="molecule type" value="Genomic_DNA"/>
</dbReference>
<keyword evidence="2" id="KW-1185">Reference proteome</keyword>
<proteinExistence type="predicted"/>